<dbReference type="Gene3D" id="3.90.25.10">
    <property type="entry name" value="UDP-galactose 4-epimerase, domain 1"/>
    <property type="match status" value="1"/>
</dbReference>
<evidence type="ECO:0000313" key="3">
    <source>
        <dbReference type="EMBL" id="OGE99331.1"/>
    </source>
</evidence>
<dbReference type="EMBL" id="MFFF01000021">
    <property type="protein sequence ID" value="OGE99331.1"/>
    <property type="molecule type" value="Genomic_DNA"/>
</dbReference>
<sequence>MTTSSSTNKILVVGAGGFVGRRLSSVLKKSGRKIVAVTRKDGDLADPRFCKKVLTGIDTVYYVAGAKKNLRFHTAHPFRFASDNVLPFATFLNALGKSKAKKIIYLSSTIVEYAEDNIADGYVLGKKINELLLAVFSREFKMDVKVIRSAPIYGPGDNFDPETANFIPATIIKVAKAKNKVEVWGQGKRKLQFIYIDDLTANLIAAEKANEGFFTIGNNENFSVNEIVRMIIKLSGKKIAIKNNFKEDDKPTKLSKFQNIVRPKFSLAKGLAETIKYYHG</sequence>
<dbReference type="SUPFAM" id="SSF51735">
    <property type="entry name" value="NAD(P)-binding Rossmann-fold domains"/>
    <property type="match status" value="1"/>
</dbReference>
<dbReference type="Proteomes" id="UP000177235">
    <property type="component" value="Unassembled WGS sequence"/>
</dbReference>
<dbReference type="InterPro" id="IPR036291">
    <property type="entry name" value="NAD(P)-bd_dom_sf"/>
</dbReference>
<dbReference type="InterPro" id="IPR001509">
    <property type="entry name" value="Epimerase_deHydtase"/>
</dbReference>
<evidence type="ECO:0000256" key="1">
    <source>
        <dbReference type="ARBA" id="ARBA00007637"/>
    </source>
</evidence>
<accession>A0A1F5QAV9</accession>
<comment type="caution">
    <text evidence="3">The sequence shown here is derived from an EMBL/GenBank/DDBJ whole genome shotgun (WGS) entry which is preliminary data.</text>
</comment>
<dbReference type="Pfam" id="PF01370">
    <property type="entry name" value="Epimerase"/>
    <property type="match status" value="1"/>
</dbReference>
<dbReference type="AlphaFoldDB" id="A0A1F5QAV9"/>
<protein>
    <recommendedName>
        <fullName evidence="2">NAD-dependent epimerase/dehydratase domain-containing protein</fullName>
    </recommendedName>
</protein>
<feature type="domain" description="NAD-dependent epimerase/dehydratase" evidence="2">
    <location>
        <begin position="10"/>
        <end position="210"/>
    </location>
</feature>
<evidence type="ECO:0000259" key="2">
    <source>
        <dbReference type="Pfam" id="PF01370"/>
    </source>
</evidence>
<proteinExistence type="inferred from homology"/>
<comment type="similarity">
    <text evidence="1">Belongs to the NAD(P)-dependent epimerase/dehydratase family.</text>
</comment>
<name>A0A1F5QAV9_9BACT</name>
<gene>
    <name evidence="3" type="ORF">A3J05_00225</name>
</gene>
<dbReference type="Gene3D" id="3.40.50.720">
    <property type="entry name" value="NAD(P)-binding Rossmann-like Domain"/>
    <property type="match status" value="1"/>
</dbReference>
<evidence type="ECO:0000313" key="4">
    <source>
        <dbReference type="Proteomes" id="UP000177235"/>
    </source>
</evidence>
<organism evidence="3 4">
    <name type="scientific">Candidatus Doudnabacteria bacterium RIFCSPLOWO2_02_FULL_48_13</name>
    <dbReference type="NCBI Taxonomy" id="1817845"/>
    <lineage>
        <taxon>Bacteria</taxon>
        <taxon>Candidatus Doudnaibacteriota</taxon>
    </lineage>
</organism>
<reference evidence="3 4" key="1">
    <citation type="journal article" date="2016" name="Nat. Commun.">
        <title>Thousands of microbial genomes shed light on interconnected biogeochemical processes in an aquifer system.</title>
        <authorList>
            <person name="Anantharaman K."/>
            <person name="Brown C.T."/>
            <person name="Hug L.A."/>
            <person name="Sharon I."/>
            <person name="Castelle C.J."/>
            <person name="Probst A.J."/>
            <person name="Thomas B.C."/>
            <person name="Singh A."/>
            <person name="Wilkins M.J."/>
            <person name="Karaoz U."/>
            <person name="Brodie E.L."/>
            <person name="Williams K.H."/>
            <person name="Hubbard S.S."/>
            <person name="Banfield J.F."/>
        </authorList>
    </citation>
    <scope>NUCLEOTIDE SEQUENCE [LARGE SCALE GENOMIC DNA]</scope>
</reference>
<dbReference type="PANTHER" id="PTHR43000">
    <property type="entry name" value="DTDP-D-GLUCOSE 4,6-DEHYDRATASE-RELATED"/>
    <property type="match status" value="1"/>
</dbReference>